<gene>
    <name evidence="3" type="ORF">SAMN05444365_11376</name>
</gene>
<feature type="transmembrane region" description="Helical" evidence="1">
    <location>
        <begin position="188"/>
        <end position="209"/>
    </location>
</feature>
<dbReference type="AlphaFoldDB" id="A0A1H3SR20"/>
<dbReference type="Proteomes" id="UP000242415">
    <property type="component" value="Unassembled WGS sequence"/>
</dbReference>
<name>A0A1H3SR20_9ACTN</name>
<keyword evidence="1" id="KW-0812">Transmembrane</keyword>
<evidence type="ECO:0000313" key="4">
    <source>
        <dbReference type="Proteomes" id="UP000242415"/>
    </source>
</evidence>
<feature type="chain" id="PRO_5017308279" evidence="2">
    <location>
        <begin position="31"/>
        <end position="214"/>
    </location>
</feature>
<dbReference type="PROSITE" id="PS51318">
    <property type="entry name" value="TAT"/>
    <property type="match status" value="1"/>
</dbReference>
<reference evidence="4" key="1">
    <citation type="submission" date="2016-10" db="EMBL/GenBank/DDBJ databases">
        <authorList>
            <person name="Varghese N."/>
            <person name="Submissions S."/>
        </authorList>
    </citation>
    <scope>NUCLEOTIDE SEQUENCE [LARGE SCALE GENOMIC DNA]</scope>
    <source>
        <strain evidence="4">DSM 45245</strain>
    </source>
</reference>
<dbReference type="InterPro" id="IPR006311">
    <property type="entry name" value="TAT_signal"/>
</dbReference>
<evidence type="ECO:0000313" key="3">
    <source>
        <dbReference type="EMBL" id="SDZ40456.1"/>
    </source>
</evidence>
<evidence type="ECO:0000256" key="1">
    <source>
        <dbReference type="SAM" id="Phobius"/>
    </source>
</evidence>
<proteinExistence type="predicted"/>
<protein>
    <submittedName>
        <fullName evidence="3">Uncharacterized protein</fullName>
    </submittedName>
</protein>
<dbReference type="EMBL" id="FNPH01000013">
    <property type="protein sequence ID" value="SDZ40456.1"/>
    <property type="molecule type" value="Genomic_DNA"/>
</dbReference>
<accession>A0A1H3SR20</accession>
<evidence type="ECO:0000256" key="2">
    <source>
        <dbReference type="SAM" id="SignalP"/>
    </source>
</evidence>
<feature type="signal peptide" evidence="2">
    <location>
        <begin position="1"/>
        <end position="30"/>
    </location>
</feature>
<sequence>MAQGISRRRFGTATVLLALSTVLLAAPAQAAPPAAPSTITITGADVPEPLTLRAEDNPELFAAVLSQVSWLNGRGQSSSPAAGGLGPKYTVVVSVEKAARHRYDLYPLAEGGPRAFRPAAQPGKRTTPAWFYGRLTMSETLRAAGVPLPERPDMIHSGVGGGSRVIPERALAPAGHIDRVVGELRRVMLLNAAIVVTITIGLAGISLLVRRRVG</sequence>
<keyword evidence="4" id="KW-1185">Reference proteome</keyword>
<keyword evidence="1" id="KW-0472">Membrane</keyword>
<dbReference type="STRING" id="405436.SAMN05444365_11376"/>
<keyword evidence="2" id="KW-0732">Signal</keyword>
<dbReference type="OrthoDB" id="3381546at2"/>
<keyword evidence="1" id="KW-1133">Transmembrane helix</keyword>
<organism evidence="3 4">
    <name type="scientific">Micromonospora pattaloongensis</name>
    <dbReference type="NCBI Taxonomy" id="405436"/>
    <lineage>
        <taxon>Bacteria</taxon>
        <taxon>Bacillati</taxon>
        <taxon>Actinomycetota</taxon>
        <taxon>Actinomycetes</taxon>
        <taxon>Micromonosporales</taxon>
        <taxon>Micromonosporaceae</taxon>
        <taxon>Micromonospora</taxon>
    </lineage>
</organism>
<dbReference type="RefSeq" id="WP_091561963.1">
    <property type="nucleotide sequence ID" value="NZ_FNPH01000013.1"/>
</dbReference>